<dbReference type="Proteomes" id="UP001519460">
    <property type="component" value="Unassembled WGS sequence"/>
</dbReference>
<organism evidence="2 3">
    <name type="scientific">Batillaria attramentaria</name>
    <dbReference type="NCBI Taxonomy" id="370345"/>
    <lineage>
        <taxon>Eukaryota</taxon>
        <taxon>Metazoa</taxon>
        <taxon>Spiralia</taxon>
        <taxon>Lophotrochozoa</taxon>
        <taxon>Mollusca</taxon>
        <taxon>Gastropoda</taxon>
        <taxon>Caenogastropoda</taxon>
        <taxon>Sorbeoconcha</taxon>
        <taxon>Cerithioidea</taxon>
        <taxon>Batillariidae</taxon>
        <taxon>Batillaria</taxon>
    </lineage>
</organism>
<proteinExistence type="predicted"/>
<sequence>MAILPTLWLYIAVLSTRPAMMLNSQSSTLHPQFHHNATERTFDQHIAFTTENITECFVNEADLTFHAYGGEILFEKLDNRAIIPDITTVEWLWCYVTLILPPKTVALFQLLEDMPMKDAYLEAQHLNTANSSKGKMIWKVSAEQDDTFYFLDWYYNKNPSYAYSYGNMVRVELAIYNEAEPFNLHVNFTAVPVTARPQLVVTFTTDMAGYVQTPGWSDRQVYPSLMNSCVDIKAPAGHNIMISFQTPDIHEEDCMQLFKSRSCTGQADVSSCNYKNRDYRPKLLDTDSISVYFRSEGVYAQGGFHMFFSFHNMSALPQQLPGGMWNCSVPYWADFQQHFLCTLVPECAGGEDKIICPWSDP</sequence>
<dbReference type="EMBL" id="JACVVK020000429">
    <property type="protein sequence ID" value="KAK7474673.1"/>
    <property type="molecule type" value="Genomic_DNA"/>
</dbReference>
<keyword evidence="1" id="KW-0732">Signal</keyword>
<protein>
    <recommendedName>
        <fullName evidence="4">CUB domain-containing protein</fullName>
    </recommendedName>
</protein>
<comment type="caution">
    <text evidence="2">The sequence shown here is derived from an EMBL/GenBank/DDBJ whole genome shotgun (WGS) entry which is preliminary data.</text>
</comment>
<dbReference type="InterPro" id="IPR035914">
    <property type="entry name" value="Sperma_CUB_dom_sf"/>
</dbReference>
<evidence type="ECO:0000313" key="2">
    <source>
        <dbReference type="EMBL" id="KAK7474673.1"/>
    </source>
</evidence>
<accession>A0ABD0JIV3</accession>
<gene>
    <name evidence="2" type="ORF">BaRGS_00034097</name>
</gene>
<keyword evidence="3" id="KW-1185">Reference proteome</keyword>
<dbReference type="Gene3D" id="2.60.120.290">
    <property type="entry name" value="Spermadhesin, CUB domain"/>
    <property type="match status" value="1"/>
</dbReference>
<evidence type="ECO:0008006" key="4">
    <source>
        <dbReference type="Google" id="ProtNLM"/>
    </source>
</evidence>
<feature type="signal peptide" evidence="1">
    <location>
        <begin position="1"/>
        <end position="21"/>
    </location>
</feature>
<name>A0ABD0JIV3_9CAEN</name>
<dbReference type="AlphaFoldDB" id="A0ABD0JIV3"/>
<feature type="chain" id="PRO_5044873701" description="CUB domain-containing protein" evidence="1">
    <location>
        <begin position="22"/>
        <end position="361"/>
    </location>
</feature>
<reference evidence="2 3" key="1">
    <citation type="journal article" date="2023" name="Sci. Data">
        <title>Genome assembly of the Korean intertidal mud-creeper Batillaria attramentaria.</title>
        <authorList>
            <person name="Patra A.K."/>
            <person name="Ho P.T."/>
            <person name="Jun S."/>
            <person name="Lee S.J."/>
            <person name="Kim Y."/>
            <person name="Won Y.J."/>
        </authorList>
    </citation>
    <scope>NUCLEOTIDE SEQUENCE [LARGE SCALE GENOMIC DNA]</scope>
    <source>
        <strain evidence="2">Wonlab-2016</strain>
    </source>
</reference>
<evidence type="ECO:0000256" key="1">
    <source>
        <dbReference type="SAM" id="SignalP"/>
    </source>
</evidence>
<feature type="non-terminal residue" evidence="2">
    <location>
        <position position="361"/>
    </location>
</feature>
<dbReference type="SUPFAM" id="SSF49854">
    <property type="entry name" value="Spermadhesin, CUB domain"/>
    <property type="match status" value="1"/>
</dbReference>
<evidence type="ECO:0000313" key="3">
    <source>
        <dbReference type="Proteomes" id="UP001519460"/>
    </source>
</evidence>